<evidence type="ECO:0000313" key="2">
    <source>
        <dbReference type="Proteomes" id="UP000646827"/>
    </source>
</evidence>
<proteinExistence type="predicted"/>
<sequence length="210" mass="23371">MTNPILKSVQKLAETNEKLRIERDTIKADLQLKSLKAPKAHDKIKLQGKSGTLGSNLYALTDQFEDATSHSNLSANSIIDISCTDTSSQMTILGLSYSSRIIKKLKTNILGYEVGLNKITQLSMVTVYRTKGTNKFYWAPIFEAFFGGSKNLFLQWGDSLSTHHQVMPMTLRLDLRVVATTNDKTELEAITGEVASEAATNSYKLYKDKV</sequence>
<comment type="caution">
    <text evidence="1">The sequence shown here is derived from an EMBL/GenBank/DDBJ whole genome shotgun (WGS) entry which is preliminary data.</text>
</comment>
<keyword evidence="2" id="KW-1185">Reference proteome</keyword>
<reference evidence="1 2" key="1">
    <citation type="submission" date="2020-12" db="EMBL/GenBank/DDBJ databases">
        <title>Metabolic potential, ecology and presence of endohyphal bacteria is reflected in genomic diversity of Mucoromycotina.</title>
        <authorList>
            <person name="Muszewska A."/>
            <person name="Okrasinska A."/>
            <person name="Steczkiewicz K."/>
            <person name="Drgas O."/>
            <person name="Orlowska M."/>
            <person name="Perlinska-Lenart U."/>
            <person name="Aleksandrzak-Piekarczyk T."/>
            <person name="Szatraj K."/>
            <person name="Zielenkiewicz U."/>
            <person name="Pilsyk S."/>
            <person name="Malc E."/>
            <person name="Mieczkowski P."/>
            <person name="Kruszewska J.S."/>
            <person name="Biernat P."/>
            <person name="Pawlowska J."/>
        </authorList>
    </citation>
    <scope>NUCLEOTIDE SEQUENCE [LARGE SCALE GENOMIC DNA]</scope>
    <source>
        <strain evidence="1 2">CBS 142.35</strain>
    </source>
</reference>
<evidence type="ECO:0000313" key="1">
    <source>
        <dbReference type="EMBL" id="KAG2218485.1"/>
    </source>
</evidence>
<organism evidence="1 2">
    <name type="scientific">Circinella minor</name>
    <dbReference type="NCBI Taxonomy" id="1195481"/>
    <lineage>
        <taxon>Eukaryota</taxon>
        <taxon>Fungi</taxon>
        <taxon>Fungi incertae sedis</taxon>
        <taxon>Mucoromycota</taxon>
        <taxon>Mucoromycotina</taxon>
        <taxon>Mucoromycetes</taxon>
        <taxon>Mucorales</taxon>
        <taxon>Lichtheimiaceae</taxon>
        <taxon>Circinella</taxon>
    </lineage>
</organism>
<gene>
    <name evidence="1" type="ORF">INT45_011666</name>
</gene>
<name>A0A8H7RX78_9FUNG</name>
<dbReference type="Proteomes" id="UP000646827">
    <property type="component" value="Unassembled WGS sequence"/>
</dbReference>
<accession>A0A8H7RX78</accession>
<dbReference type="EMBL" id="JAEPRB010000227">
    <property type="protein sequence ID" value="KAG2218485.1"/>
    <property type="molecule type" value="Genomic_DNA"/>
</dbReference>
<protein>
    <submittedName>
        <fullName evidence="1">Uncharacterized protein</fullName>
    </submittedName>
</protein>
<dbReference type="OrthoDB" id="2301338at2759"/>
<dbReference type="AlphaFoldDB" id="A0A8H7RX78"/>